<keyword evidence="3 7" id="KW-0547">Nucleotide-binding</keyword>
<dbReference type="OrthoDB" id="283111at2759"/>
<feature type="compositionally biased region" description="Polar residues" evidence="8">
    <location>
        <begin position="30"/>
        <end position="49"/>
    </location>
</feature>
<protein>
    <submittedName>
        <fullName evidence="12">Protein kinase domain-containing protein</fullName>
    </submittedName>
</protein>
<name>A0A158QHB6_RODNA</name>
<evidence type="ECO:0000256" key="4">
    <source>
        <dbReference type="ARBA" id="ARBA00022777"/>
    </source>
</evidence>
<gene>
    <name evidence="10" type="ORF">HNAJ_LOCUS7148</name>
</gene>
<feature type="region of interest" description="Disordered" evidence="8">
    <location>
        <begin position="1055"/>
        <end position="1111"/>
    </location>
</feature>
<feature type="compositionally biased region" description="Basic residues" evidence="8">
    <location>
        <begin position="156"/>
        <end position="169"/>
    </location>
</feature>
<reference evidence="12" key="1">
    <citation type="submission" date="2016-04" db="UniProtKB">
        <authorList>
            <consortium name="WormBaseParasite"/>
        </authorList>
    </citation>
    <scope>IDENTIFICATION</scope>
</reference>
<dbReference type="STRING" id="102285.A0A158QHB6"/>
<feature type="binding site" evidence="7">
    <location>
        <position position="1174"/>
    </location>
    <ligand>
        <name>ATP</name>
        <dbReference type="ChEBI" id="CHEBI:30616"/>
    </ligand>
</feature>
<feature type="compositionally biased region" description="Polar residues" evidence="8">
    <location>
        <begin position="307"/>
        <end position="318"/>
    </location>
</feature>
<evidence type="ECO:0000256" key="2">
    <source>
        <dbReference type="ARBA" id="ARBA00022679"/>
    </source>
</evidence>
<dbReference type="Gene3D" id="1.10.510.10">
    <property type="entry name" value="Transferase(Phosphotransferase) domain 1"/>
    <property type="match status" value="1"/>
</dbReference>
<organism evidence="12">
    <name type="scientific">Rodentolepis nana</name>
    <name type="common">Dwarf tapeworm</name>
    <name type="synonym">Hymenolepis nana</name>
    <dbReference type="NCBI Taxonomy" id="102285"/>
    <lineage>
        <taxon>Eukaryota</taxon>
        <taxon>Metazoa</taxon>
        <taxon>Spiralia</taxon>
        <taxon>Lophotrochozoa</taxon>
        <taxon>Platyhelminthes</taxon>
        <taxon>Cestoda</taxon>
        <taxon>Eucestoda</taxon>
        <taxon>Cyclophyllidea</taxon>
        <taxon>Hymenolepididae</taxon>
        <taxon>Rodentolepis</taxon>
    </lineage>
</organism>
<accession>A0A158QHB6</accession>
<feature type="compositionally biased region" description="Basic residues" evidence="8">
    <location>
        <begin position="205"/>
        <end position="215"/>
    </location>
</feature>
<feature type="region of interest" description="Disordered" evidence="8">
    <location>
        <begin position="390"/>
        <end position="409"/>
    </location>
</feature>
<keyword evidence="2" id="KW-0808">Transferase</keyword>
<dbReference type="InterPro" id="IPR051175">
    <property type="entry name" value="CLK_kinases"/>
</dbReference>
<evidence type="ECO:0000313" key="10">
    <source>
        <dbReference type="EMBL" id="VDO03008.1"/>
    </source>
</evidence>
<feature type="compositionally biased region" description="Acidic residues" evidence="8">
    <location>
        <begin position="980"/>
        <end position="1002"/>
    </location>
</feature>
<dbReference type="InterPro" id="IPR008271">
    <property type="entry name" value="Ser/Thr_kinase_AS"/>
</dbReference>
<feature type="compositionally biased region" description="Polar residues" evidence="8">
    <location>
        <begin position="193"/>
        <end position="202"/>
    </location>
</feature>
<dbReference type="SUPFAM" id="SSF56112">
    <property type="entry name" value="Protein kinase-like (PK-like)"/>
    <property type="match status" value="1"/>
</dbReference>
<feature type="region of interest" description="Disordered" evidence="8">
    <location>
        <begin position="653"/>
        <end position="700"/>
    </location>
</feature>
<evidence type="ECO:0000256" key="6">
    <source>
        <dbReference type="ARBA" id="ARBA00037966"/>
    </source>
</evidence>
<feature type="region of interest" description="Disordered" evidence="8">
    <location>
        <begin position="263"/>
        <end position="385"/>
    </location>
</feature>
<keyword evidence="5 7" id="KW-0067">ATP-binding</keyword>
<dbReference type="PROSITE" id="PS00107">
    <property type="entry name" value="PROTEIN_KINASE_ATP"/>
    <property type="match status" value="1"/>
</dbReference>
<dbReference type="PANTHER" id="PTHR45646">
    <property type="entry name" value="SERINE/THREONINE-PROTEIN KINASE DOA-RELATED"/>
    <property type="match status" value="1"/>
</dbReference>
<evidence type="ECO:0000256" key="7">
    <source>
        <dbReference type="PROSITE-ProRule" id="PRU10141"/>
    </source>
</evidence>
<feature type="region of interest" description="Disordered" evidence="8">
    <location>
        <begin position="498"/>
        <end position="518"/>
    </location>
</feature>
<dbReference type="GO" id="GO:0005524">
    <property type="term" value="F:ATP binding"/>
    <property type="evidence" value="ECO:0007669"/>
    <property type="project" value="UniProtKB-UniRule"/>
</dbReference>
<dbReference type="PROSITE" id="PS50011">
    <property type="entry name" value="PROTEIN_KINASE_DOM"/>
    <property type="match status" value="1"/>
</dbReference>
<dbReference type="CDD" id="cd14134">
    <property type="entry name" value="PKc_CLK"/>
    <property type="match status" value="1"/>
</dbReference>
<feature type="domain" description="Protein kinase" evidence="9">
    <location>
        <begin position="1145"/>
        <end position="1503"/>
    </location>
</feature>
<keyword evidence="11" id="KW-1185">Reference proteome</keyword>
<feature type="compositionally biased region" description="Low complexity" evidence="8">
    <location>
        <begin position="170"/>
        <end position="192"/>
    </location>
</feature>
<feature type="compositionally biased region" description="Polar residues" evidence="8">
    <location>
        <begin position="390"/>
        <end position="404"/>
    </location>
</feature>
<evidence type="ECO:0000313" key="12">
    <source>
        <dbReference type="WBParaSite" id="HNAJ_0000715201-mRNA-1"/>
    </source>
</evidence>
<evidence type="ECO:0000256" key="8">
    <source>
        <dbReference type="SAM" id="MobiDB-lite"/>
    </source>
</evidence>
<dbReference type="PANTHER" id="PTHR45646:SF11">
    <property type="entry name" value="SERINE_THREONINE-PROTEIN KINASE DOA"/>
    <property type="match status" value="1"/>
</dbReference>
<evidence type="ECO:0000256" key="5">
    <source>
        <dbReference type="ARBA" id="ARBA00022840"/>
    </source>
</evidence>
<dbReference type="GO" id="GO:0005634">
    <property type="term" value="C:nucleus"/>
    <property type="evidence" value="ECO:0007669"/>
    <property type="project" value="TreeGrafter"/>
</dbReference>
<dbReference type="WBParaSite" id="HNAJ_0000715201-mRNA-1">
    <property type="protein sequence ID" value="HNAJ_0000715201-mRNA-1"/>
    <property type="gene ID" value="HNAJ_0000715201"/>
</dbReference>
<dbReference type="GO" id="GO:0004674">
    <property type="term" value="F:protein serine/threonine kinase activity"/>
    <property type="evidence" value="ECO:0007669"/>
    <property type="project" value="UniProtKB-KW"/>
</dbReference>
<keyword evidence="1" id="KW-0723">Serine/threonine-protein kinase</keyword>
<dbReference type="Proteomes" id="UP000278807">
    <property type="component" value="Unassembled WGS sequence"/>
</dbReference>
<dbReference type="Pfam" id="PF00069">
    <property type="entry name" value="Pkinase"/>
    <property type="match status" value="1"/>
</dbReference>
<dbReference type="PROSITE" id="PS00108">
    <property type="entry name" value="PROTEIN_KINASE_ST"/>
    <property type="match status" value="1"/>
</dbReference>
<evidence type="ECO:0000256" key="3">
    <source>
        <dbReference type="ARBA" id="ARBA00022741"/>
    </source>
</evidence>
<feature type="compositionally biased region" description="Low complexity" evidence="8">
    <location>
        <begin position="125"/>
        <end position="142"/>
    </location>
</feature>
<proteinExistence type="inferred from homology"/>
<dbReference type="InterPro" id="IPR017441">
    <property type="entry name" value="Protein_kinase_ATP_BS"/>
</dbReference>
<feature type="region of interest" description="Disordered" evidence="8">
    <location>
        <begin position="966"/>
        <end position="1005"/>
    </location>
</feature>
<dbReference type="SMART" id="SM00220">
    <property type="entry name" value="S_TKc"/>
    <property type="match status" value="1"/>
</dbReference>
<reference evidence="10 11" key="2">
    <citation type="submission" date="2018-11" db="EMBL/GenBank/DDBJ databases">
        <authorList>
            <consortium name="Pathogen Informatics"/>
        </authorList>
    </citation>
    <scope>NUCLEOTIDE SEQUENCE [LARGE SCALE GENOMIC DNA]</scope>
</reference>
<evidence type="ECO:0000313" key="11">
    <source>
        <dbReference type="Proteomes" id="UP000278807"/>
    </source>
</evidence>
<evidence type="ECO:0000259" key="9">
    <source>
        <dbReference type="PROSITE" id="PS50011"/>
    </source>
</evidence>
<dbReference type="EMBL" id="UZAE01012011">
    <property type="protein sequence ID" value="VDO03008.1"/>
    <property type="molecule type" value="Genomic_DNA"/>
</dbReference>
<feature type="compositionally biased region" description="Basic and acidic residues" evidence="8">
    <location>
        <begin position="1077"/>
        <end position="1091"/>
    </location>
</feature>
<comment type="similarity">
    <text evidence="6">Belongs to the protein kinase superfamily. CMGC Ser/Thr protein kinase family. Lammer subfamily.</text>
</comment>
<dbReference type="Gene3D" id="3.30.200.20">
    <property type="entry name" value="Phosphorylase Kinase, domain 1"/>
    <property type="match status" value="1"/>
</dbReference>
<feature type="compositionally biased region" description="Basic residues" evidence="8">
    <location>
        <begin position="69"/>
        <end position="80"/>
    </location>
</feature>
<feature type="region of interest" description="Disordered" evidence="8">
    <location>
        <begin position="21"/>
        <end position="225"/>
    </location>
</feature>
<dbReference type="InterPro" id="IPR011009">
    <property type="entry name" value="Kinase-like_dom_sf"/>
</dbReference>
<feature type="region of interest" description="Disordered" evidence="8">
    <location>
        <begin position="1514"/>
        <end position="1556"/>
    </location>
</feature>
<evidence type="ECO:0000256" key="1">
    <source>
        <dbReference type="ARBA" id="ARBA00022527"/>
    </source>
</evidence>
<sequence>MKHGSIMVLFTEEPQMYKEMAIPRRPWNPSPTSIRYDSVNSGSWSQHNSKLFDKKSNRRSLSSSESPSRRGRKQRRRSSSRHSIEIRNRRKASPPPSSTKRRRLPAAYSSKNHTRGLMPPSQHVSSSASSSRTVSTISTSSSLNVELAVASSKASNKPKKTTLQRRRRGSSSISSLSSSFSTSRSSPSCSSSFRMTANNNTAPRKSSRSLRRPRGNHQDGDGYCSYHYRDKALRNTKKLDSGRKLPVSTTEIRPRSKVRILSASANSNNYHTRRRLSGRDDMEAMPSSMTIRRKGTPLSQRQKESFNHQTPLSPNSNSKRYRRNASPTASPSSVKSAHKSSRVDTKQKKQKFYKSATNRKQRENSGNRRNCRRNSSHSSYSTDSVVIINSSDTSDKGSASQSPPYENAVKRCQKRGSATAAACMFKQNGVSSFVALALLPPHNWVKKPVLQAHKGSVNGPLPVISTTTTHSPPLGLLSVLPPVSAPLRRVFTANRHSSGNWESASSSSPPPPSAQPPSRRLSTIVAVCVECQIPRLALAHNFPGKSLSSSFPLVSRVTPPHLSTAKTFAVSINSHSLEVFSPHISEEQHSFSSSPSSFSSSSSPVSSQIDEVDLLEEIDFPQVKEGEVIIAAAGPASVPLPFPPPSRFECLEMCASRPPPRPQTSLVGPHRGSVASRESSYSPPADRNGGGGSRTQQHAHNNGTSIADMENSVLFRKLEAAVAKVVTEQQDHERSLLLLAGGNSNPNNALGNLINMLSNVGSEYQLLRLQLVGEKEKRALVEAARERIVTSEVGIQTEPFQLPPEGVCPLCQQRSGKNFFSSVGLRVAVQQFLPPMVPLSRGVPLRRMRSGPTQLQHQNSTGSPQQRFLWPASGDIVDIVEMLAEPPYPIHTPLVIQTTPIEVISDDLCERPCISTVAVHGPFPNDTKGSVFVSSYPPPSPVKVQPVVLETPKIKPIPQIVKTIEEQMPQPPQPSQGAEIESEEESGEEEEEQSEEDSEVSDVEISRKLRRQLRRTQKTQEINATIVQMALNQQKKEEERAAQATAATVTQAAEAQQSKAALRGEESNQTEGSSRVAEARQRAKKFIEQRKLSMQQQQQQNQQDVECYDGSSQPFEDDMGSRIPPMDDVDGHLIYSPHDYILDRYEILKTLGEGTFGKVVECIDHHSDSRIALKIIKNVDKYREAAMLEINVLNFLRERDPNDEYLCVRLLDWFDYFGHICLAFDILGLSVFDFLKENNYVGYPIEHVRHISYQLCHAVRFMHDNQLTHTDLKPENILFNRSDYISVHNRKKRRYDRIVKCSDVRLIDFGSATFDYDHHSTIVSTRHYRAPEVILELGWSQPCDVWSIGCIIFELYTGYTLFQTHDNREHLAMMERTLGHIPYRMTRKSRTGFFYHGRLDWDFYSPEGRYVRENCRPLLHVVCLFFVACCSPRRANYFDPRMGTVQNLTAHTLKKLAHSKPLQRYCKEESQDTLDMFDLISKMLEYDPADRICLAAAMTHPFFLRIPSNQRLNYRYHPPHLPQPHQKQSSEGSGEPNGNDDSSSHRKSSTSAGVLR</sequence>
<dbReference type="InterPro" id="IPR000719">
    <property type="entry name" value="Prot_kinase_dom"/>
</dbReference>
<dbReference type="GO" id="GO:0043484">
    <property type="term" value="P:regulation of RNA splicing"/>
    <property type="evidence" value="ECO:0007669"/>
    <property type="project" value="TreeGrafter"/>
</dbReference>
<keyword evidence="4" id="KW-0418">Kinase</keyword>